<evidence type="ECO:0000256" key="1">
    <source>
        <dbReference type="ARBA" id="ARBA00023125"/>
    </source>
</evidence>
<evidence type="ECO:0000256" key="3">
    <source>
        <dbReference type="PIRNR" id="PIRNR002070"/>
    </source>
</evidence>
<dbReference type="GO" id="GO:0006260">
    <property type="term" value="P:DNA replication"/>
    <property type="evidence" value="ECO:0007669"/>
    <property type="project" value="InterPro"/>
</dbReference>
<comment type="caution">
    <text evidence="5">The sequence shown here is derived from an EMBL/GenBank/DDBJ whole genome shotgun (WGS) entry which is preliminary data.</text>
</comment>
<dbReference type="Gene3D" id="2.40.50.140">
    <property type="entry name" value="Nucleic acid-binding proteins"/>
    <property type="match status" value="1"/>
</dbReference>
<feature type="region of interest" description="Disordered" evidence="4">
    <location>
        <begin position="118"/>
        <end position="178"/>
    </location>
</feature>
<dbReference type="HAMAP" id="MF_00984">
    <property type="entry name" value="SSB"/>
    <property type="match status" value="1"/>
</dbReference>
<dbReference type="CDD" id="cd04496">
    <property type="entry name" value="SSB_OBF"/>
    <property type="match status" value="1"/>
</dbReference>
<dbReference type="Proteomes" id="UP000177061">
    <property type="component" value="Unassembled WGS sequence"/>
</dbReference>
<feature type="compositionally biased region" description="Acidic residues" evidence="4">
    <location>
        <begin position="136"/>
        <end position="146"/>
    </location>
</feature>
<evidence type="ECO:0000256" key="4">
    <source>
        <dbReference type="SAM" id="MobiDB-lite"/>
    </source>
</evidence>
<comment type="subunit">
    <text evidence="2">Homotetramer.</text>
</comment>
<dbReference type="InterPro" id="IPR000424">
    <property type="entry name" value="Primosome_PriB/ssb"/>
</dbReference>
<dbReference type="AlphaFoldDB" id="A0A1G2FEU3"/>
<dbReference type="Pfam" id="PF00436">
    <property type="entry name" value="SSB"/>
    <property type="match status" value="1"/>
</dbReference>
<keyword evidence="1 2" id="KW-0238">DNA-binding</keyword>
<reference evidence="5 6" key="1">
    <citation type="journal article" date="2016" name="Nat. Commun.">
        <title>Thousands of microbial genomes shed light on interconnected biogeochemical processes in an aquifer system.</title>
        <authorList>
            <person name="Anantharaman K."/>
            <person name="Brown C.T."/>
            <person name="Hug L.A."/>
            <person name="Sharon I."/>
            <person name="Castelle C.J."/>
            <person name="Probst A.J."/>
            <person name="Thomas B.C."/>
            <person name="Singh A."/>
            <person name="Wilkins M.J."/>
            <person name="Karaoz U."/>
            <person name="Brodie E.L."/>
            <person name="Williams K.H."/>
            <person name="Hubbard S.S."/>
            <person name="Banfield J.F."/>
        </authorList>
    </citation>
    <scope>NUCLEOTIDE SEQUENCE [LARGE SCALE GENOMIC DNA]</scope>
</reference>
<dbReference type="PIRSF" id="PIRSF002070">
    <property type="entry name" value="SSB"/>
    <property type="match status" value="1"/>
</dbReference>
<feature type="compositionally biased region" description="Basic and acidic residues" evidence="4">
    <location>
        <begin position="168"/>
        <end position="178"/>
    </location>
</feature>
<evidence type="ECO:0000256" key="2">
    <source>
        <dbReference type="HAMAP-Rule" id="MF_00984"/>
    </source>
</evidence>
<dbReference type="PANTHER" id="PTHR10302">
    <property type="entry name" value="SINGLE-STRANDED DNA-BINDING PROTEIN"/>
    <property type="match status" value="1"/>
</dbReference>
<comment type="caution">
    <text evidence="2">Lacks conserved residue(s) required for the propagation of feature annotation.</text>
</comment>
<sequence>MNVNKAFIAGNLTRDPETRTLPSGQTVVSFGLATNRAWTDRSGQKQEAVEFHNIVAFGKLADICSRYLNKGRLVLIEGRLQTRSWQGQDGVKRQRTEIIAGNMQMGPRTAAAGSFAKNQDNRQIKDQSKEEIPVIEADEPTIENEEPINSSDEFSGQNEESLAENEDGERVEVKDIPF</sequence>
<dbReference type="SUPFAM" id="SSF50249">
    <property type="entry name" value="Nucleic acid-binding proteins"/>
    <property type="match status" value="1"/>
</dbReference>
<dbReference type="InterPro" id="IPR011344">
    <property type="entry name" value="ssDNA-bd"/>
</dbReference>
<dbReference type="NCBIfam" id="TIGR00621">
    <property type="entry name" value="ssb"/>
    <property type="match status" value="1"/>
</dbReference>
<feature type="compositionally biased region" description="Polar residues" evidence="4">
    <location>
        <begin position="147"/>
        <end position="160"/>
    </location>
</feature>
<dbReference type="InterPro" id="IPR012340">
    <property type="entry name" value="NA-bd_OB-fold"/>
</dbReference>
<dbReference type="STRING" id="1801997.A3J64_03170"/>
<name>A0A1G2FEU3_9BACT</name>
<organism evidence="5 6">
    <name type="scientific">Candidatus Portnoybacteria bacterium RIFCSPHIGHO2_12_FULL_38_9</name>
    <dbReference type="NCBI Taxonomy" id="1801997"/>
    <lineage>
        <taxon>Bacteria</taxon>
        <taxon>Candidatus Portnoyibacteriota</taxon>
    </lineage>
</organism>
<proteinExistence type="inferred from homology"/>
<gene>
    <name evidence="5" type="ORF">A3J64_03170</name>
</gene>
<accession>A0A1G2FEU3</accession>
<evidence type="ECO:0000313" key="6">
    <source>
        <dbReference type="Proteomes" id="UP000177061"/>
    </source>
</evidence>
<dbReference type="GO" id="GO:0009295">
    <property type="term" value="C:nucleoid"/>
    <property type="evidence" value="ECO:0007669"/>
    <property type="project" value="TreeGrafter"/>
</dbReference>
<dbReference type="GO" id="GO:0003697">
    <property type="term" value="F:single-stranded DNA binding"/>
    <property type="evidence" value="ECO:0007669"/>
    <property type="project" value="UniProtKB-UniRule"/>
</dbReference>
<evidence type="ECO:0000313" key="5">
    <source>
        <dbReference type="EMBL" id="OGZ36322.1"/>
    </source>
</evidence>
<protein>
    <recommendedName>
        <fullName evidence="2 3">Single-stranded DNA-binding protein</fullName>
        <shortName evidence="2">SSB</shortName>
    </recommendedName>
</protein>
<feature type="compositionally biased region" description="Basic and acidic residues" evidence="4">
    <location>
        <begin position="119"/>
        <end position="132"/>
    </location>
</feature>
<dbReference type="PROSITE" id="PS50935">
    <property type="entry name" value="SSB"/>
    <property type="match status" value="1"/>
</dbReference>
<dbReference type="PANTHER" id="PTHR10302:SF27">
    <property type="entry name" value="SINGLE-STRANDED DNA-BINDING PROTEIN"/>
    <property type="match status" value="1"/>
</dbReference>
<dbReference type="EMBL" id="MHNB01000028">
    <property type="protein sequence ID" value="OGZ36322.1"/>
    <property type="molecule type" value="Genomic_DNA"/>
</dbReference>